<dbReference type="InterPro" id="IPR044068">
    <property type="entry name" value="CB"/>
</dbReference>
<dbReference type="InterPro" id="IPR013762">
    <property type="entry name" value="Integrase-like_cat_sf"/>
</dbReference>
<dbReference type="AlphaFoldDB" id="A0A9W3PSE5"/>
<dbReference type="Gene3D" id="1.10.443.10">
    <property type="entry name" value="Intergrase catalytic core"/>
    <property type="match status" value="1"/>
</dbReference>
<dbReference type="PROSITE" id="PS51900">
    <property type="entry name" value="CB"/>
    <property type="match status" value="1"/>
</dbReference>
<dbReference type="RefSeq" id="WP_044585105.1">
    <property type="nucleotide sequence ID" value="NZ_CP007512.1"/>
</dbReference>
<evidence type="ECO:0000256" key="5">
    <source>
        <dbReference type="PROSITE-ProRule" id="PRU01248"/>
    </source>
</evidence>
<accession>A0A9W3PSE5</accession>
<dbReference type="PANTHER" id="PTHR30349:SF41">
    <property type="entry name" value="INTEGRASE_RECOMBINASE PROTEIN MJ0367-RELATED"/>
    <property type="match status" value="1"/>
</dbReference>
<keyword evidence="4" id="KW-0233">DNA recombination</keyword>
<keyword evidence="2" id="KW-0229">DNA integration</keyword>
<protein>
    <submittedName>
        <fullName evidence="8">Integrase</fullName>
    </submittedName>
</protein>
<dbReference type="GO" id="GO:0006310">
    <property type="term" value="P:DNA recombination"/>
    <property type="evidence" value="ECO:0007669"/>
    <property type="project" value="UniProtKB-KW"/>
</dbReference>
<organism evidence="8 9">
    <name type="scientific">Bacillus bombysepticus str. Wang</name>
    <dbReference type="NCBI Taxonomy" id="1330043"/>
    <lineage>
        <taxon>Bacteria</taxon>
        <taxon>Bacillati</taxon>
        <taxon>Bacillota</taxon>
        <taxon>Bacilli</taxon>
        <taxon>Bacillales</taxon>
        <taxon>Bacillaceae</taxon>
        <taxon>Bacillus</taxon>
        <taxon>Bacillus cereus group</taxon>
    </lineage>
</organism>
<keyword evidence="9" id="KW-1185">Reference proteome</keyword>
<sequence length="324" mass="38663">MSDFEFQIENFMLYCTSKNLSVKTLRSYEQTLKLFSAYIKNEFDISEVDKVKSAHIRHYIKYLRERGKYTVTVNEKSAKVNYPHKRDDYRKPLSVTTISNYIRNIKVFFNYLYEVEREIRKNPVEAIESIKPSRKKKPLLSKEELEKVMRTFDNTTFHGYRDWLITRLILDTGMRIGECLSLIPDVIDFKTRSILIENPKNNQQRYVYFSQKISRELKNWLLYRDRYSNSFYLFPTIRGTQLEIRNFERTLRLNGKKVGVDIHPHQLRNNFAKYYLLNGGDFVTLSRILGHSSVEVTQKAYLDFTDGEIGRKYQRHSPLSHLDI</sequence>
<dbReference type="PROSITE" id="PS51898">
    <property type="entry name" value="TYR_RECOMBINASE"/>
    <property type="match status" value="1"/>
</dbReference>
<dbReference type="InterPro" id="IPR011010">
    <property type="entry name" value="DNA_brk_join_enz"/>
</dbReference>
<dbReference type="Pfam" id="PF00589">
    <property type="entry name" value="Phage_integrase"/>
    <property type="match status" value="1"/>
</dbReference>
<feature type="domain" description="Core-binding (CB)" evidence="7">
    <location>
        <begin position="2"/>
        <end position="113"/>
    </location>
</feature>
<evidence type="ECO:0000313" key="9">
    <source>
        <dbReference type="Proteomes" id="UP000031778"/>
    </source>
</evidence>
<dbReference type="InterPro" id="IPR002104">
    <property type="entry name" value="Integrase_catalytic"/>
</dbReference>
<dbReference type="EMBL" id="CP007512">
    <property type="protein sequence ID" value="AHX20201.1"/>
    <property type="molecule type" value="Genomic_DNA"/>
</dbReference>
<proteinExistence type="inferred from homology"/>
<feature type="domain" description="Tyr recombinase" evidence="6">
    <location>
        <begin position="135"/>
        <end position="314"/>
    </location>
</feature>
<comment type="similarity">
    <text evidence="1">Belongs to the 'phage' integrase family.</text>
</comment>
<evidence type="ECO:0000256" key="4">
    <source>
        <dbReference type="ARBA" id="ARBA00023172"/>
    </source>
</evidence>
<reference evidence="8 9" key="1">
    <citation type="submission" date="2014-03" db="EMBL/GenBank/DDBJ databases">
        <title>The Complete Genome Sequence of Bacillus bombyseptieus.</title>
        <authorList>
            <person name="Cheng T."/>
            <person name="Lin P."/>
            <person name="Jin S."/>
            <person name="Wu Y."/>
            <person name="Fu B."/>
            <person name="Long R."/>
            <person name="Liu D."/>
            <person name="Guo Y."/>
            <person name="Peng L."/>
            <person name="Xia Q."/>
        </authorList>
    </citation>
    <scope>NUCLEOTIDE SEQUENCE [LARGE SCALE GENOMIC DNA]</scope>
    <source>
        <strain evidence="9">wang</strain>
    </source>
</reference>
<dbReference type="InterPro" id="IPR050090">
    <property type="entry name" value="Tyrosine_recombinase_XerCD"/>
</dbReference>
<dbReference type="Pfam" id="PF02899">
    <property type="entry name" value="Phage_int_SAM_1"/>
    <property type="match status" value="1"/>
</dbReference>
<dbReference type="GO" id="GO:0015074">
    <property type="term" value="P:DNA integration"/>
    <property type="evidence" value="ECO:0007669"/>
    <property type="project" value="UniProtKB-KW"/>
</dbReference>
<dbReference type="InterPro" id="IPR010998">
    <property type="entry name" value="Integrase_recombinase_N"/>
</dbReference>
<evidence type="ECO:0000256" key="1">
    <source>
        <dbReference type="ARBA" id="ARBA00008857"/>
    </source>
</evidence>
<evidence type="ECO:0000259" key="6">
    <source>
        <dbReference type="PROSITE" id="PS51898"/>
    </source>
</evidence>
<dbReference type="PANTHER" id="PTHR30349">
    <property type="entry name" value="PHAGE INTEGRASE-RELATED"/>
    <property type="match status" value="1"/>
</dbReference>
<dbReference type="InterPro" id="IPR004107">
    <property type="entry name" value="Integrase_SAM-like_N"/>
</dbReference>
<dbReference type="SUPFAM" id="SSF56349">
    <property type="entry name" value="DNA breaking-rejoining enzymes"/>
    <property type="match status" value="1"/>
</dbReference>
<gene>
    <name evidence="8" type="ORF">CY96_20040</name>
</gene>
<evidence type="ECO:0000256" key="3">
    <source>
        <dbReference type="ARBA" id="ARBA00023125"/>
    </source>
</evidence>
<evidence type="ECO:0000256" key="2">
    <source>
        <dbReference type="ARBA" id="ARBA00022908"/>
    </source>
</evidence>
<dbReference type="CDD" id="cd00397">
    <property type="entry name" value="DNA_BRE_C"/>
    <property type="match status" value="1"/>
</dbReference>
<dbReference type="Proteomes" id="UP000031778">
    <property type="component" value="Chromosome"/>
</dbReference>
<dbReference type="GO" id="GO:0003677">
    <property type="term" value="F:DNA binding"/>
    <property type="evidence" value="ECO:0007669"/>
    <property type="project" value="UniProtKB-UniRule"/>
</dbReference>
<keyword evidence="3 5" id="KW-0238">DNA-binding</keyword>
<dbReference type="KEGG" id="bby:CY96_20040"/>
<dbReference type="Gene3D" id="1.10.150.130">
    <property type="match status" value="1"/>
</dbReference>
<evidence type="ECO:0000313" key="8">
    <source>
        <dbReference type="EMBL" id="AHX20201.1"/>
    </source>
</evidence>
<name>A0A9W3PSE5_9BACI</name>
<evidence type="ECO:0000259" key="7">
    <source>
        <dbReference type="PROSITE" id="PS51900"/>
    </source>
</evidence>